<dbReference type="GO" id="GO:0046872">
    <property type="term" value="F:metal ion binding"/>
    <property type="evidence" value="ECO:0007669"/>
    <property type="project" value="UniProtKB-KW"/>
</dbReference>
<keyword evidence="2 11" id="KW-0808">Transferase</keyword>
<sequence>MAAVVQRWTSTQARNAATAIVRTLRGKGHTAYFAGGCVRDALLGAEPVDFDVATSARPEQVQALFRQTAAVGASFGVVLVKERGVMVEVATFRSDGPYSDKRRPDHVEFADAEHDAQRRDFTINALFLDPLAGDAEKSPVCAQKSCPPSPGLQSGGASEEHRADQTDRPPTEVGGSEMEGASGIIDFVGGLDDLRAGCIRAVGDPAQRLAEDHLRALRAVRFAARYGFEIEPRTAAAIRAHATDLAGVSCERIGEEFRRMMAHPSRAQAAELLGELGLDGVLLGEGGDKSNEGSVLAALQSPGLQSGGAPAKSRGDQTNRPPTEVGGSEVG</sequence>
<feature type="domain" description="tRNA nucleotidyltransferase/poly(A) polymerase RNA and SrmB- binding" evidence="10">
    <location>
        <begin position="227"/>
        <end position="278"/>
    </location>
</feature>
<dbReference type="InterPro" id="IPR002646">
    <property type="entry name" value="PolA_pol_head_dom"/>
</dbReference>
<dbReference type="EC" id="2.7.7.72" evidence="11"/>
<evidence type="ECO:0000256" key="7">
    <source>
        <dbReference type="ARBA" id="ARBA00022842"/>
    </source>
</evidence>
<feature type="non-terminal residue" evidence="11">
    <location>
        <position position="331"/>
    </location>
</feature>
<evidence type="ECO:0000256" key="5">
    <source>
        <dbReference type="ARBA" id="ARBA00022723"/>
    </source>
</evidence>
<evidence type="ECO:0000256" key="8">
    <source>
        <dbReference type="SAM" id="MobiDB-lite"/>
    </source>
</evidence>
<dbReference type="GO" id="GO:0000166">
    <property type="term" value="F:nucleotide binding"/>
    <property type="evidence" value="ECO:0007669"/>
    <property type="project" value="UniProtKB-KW"/>
</dbReference>
<dbReference type="AlphaFoldDB" id="A0A3B1DZR3"/>
<feature type="domain" description="Poly A polymerase head" evidence="9">
    <location>
        <begin position="31"/>
        <end position="133"/>
    </location>
</feature>
<dbReference type="InterPro" id="IPR043519">
    <property type="entry name" value="NT_sf"/>
</dbReference>
<evidence type="ECO:0000256" key="4">
    <source>
        <dbReference type="ARBA" id="ARBA00022695"/>
    </source>
</evidence>
<feature type="region of interest" description="Disordered" evidence="8">
    <location>
        <begin position="138"/>
        <end position="179"/>
    </location>
</feature>
<dbReference type="Gene3D" id="3.30.460.10">
    <property type="entry name" value="Beta Polymerase, domain 2"/>
    <property type="match status" value="1"/>
</dbReference>
<dbReference type="Pfam" id="PF01743">
    <property type="entry name" value="PolyA_pol"/>
    <property type="match status" value="1"/>
</dbReference>
<dbReference type="SUPFAM" id="SSF81891">
    <property type="entry name" value="Poly A polymerase C-terminal region-like"/>
    <property type="match status" value="1"/>
</dbReference>
<feature type="region of interest" description="Disordered" evidence="8">
    <location>
        <begin position="292"/>
        <end position="331"/>
    </location>
</feature>
<dbReference type="CDD" id="cd05398">
    <property type="entry name" value="NT_ClassII-CCAase"/>
    <property type="match status" value="1"/>
</dbReference>
<evidence type="ECO:0000259" key="10">
    <source>
        <dbReference type="Pfam" id="PF12627"/>
    </source>
</evidence>
<evidence type="ECO:0000313" key="11">
    <source>
        <dbReference type="EMBL" id="VAX42094.1"/>
    </source>
</evidence>
<protein>
    <submittedName>
        <fullName evidence="11">CCA tRNA nucleotidyltransferase</fullName>
        <ecNumber evidence="11">2.7.7.72</ecNumber>
    </submittedName>
</protein>
<dbReference type="GO" id="GO:0004810">
    <property type="term" value="F:CCA tRNA nucleotidyltransferase activity"/>
    <property type="evidence" value="ECO:0007669"/>
    <property type="project" value="UniProtKB-EC"/>
</dbReference>
<proteinExistence type="predicted"/>
<evidence type="ECO:0000259" key="9">
    <source>
        <dbReference type="Pfam" id="PF01743"/>
    </source>
</evidence>
<dbReference type="Gene3D" id="1.10.3090.10">
    <property type="entry name" value="cca-adding enzyme, domain 2"/>
    <property type="match status" value="1"/>
</dbReference>
<evidence type="ECO:0000256" key="3">
    <source>
        <dbReference type="ARBA" id="ARBA00022694"/>
    </source>
</evidence>
<gene>
    <name evidence="11" type="ORF">MNBD_PLANCTO03-2006</name>
</gene>
<keyword evidence="7" id="KW-0460">Magnesium</keyword>
<keyword evidence="4 11" id="KW-0548">Nucleotidyltransferase</keyword>
<keyword evidence="6" id="KW-0547">Nucleotide-binding</keyword>
<comment type="cofactor">
    <cofactor evidence="1">
        <name>Mg(2+)</name>
        <dbReference type="ChEBI" id="CHEBI:18420"/>
    </cofactor>
</comment>
<dbReference type="PANTHER" id="PTHR46173:SF1">
    <property type="entry name" value="CCA TRNA NUCLEOTIDYLTRANSFERASE 1, MITOCHONDRIAL"/>
    <property type="match status" value="1"/>
</dbReference>
<feature type="compositionally biased region" description="Basic and acidic residues" evidence="8">
    <location>
        <begin position="158"/>
        <end position="170"/>
    </location>
</feature>
<evidence type="ECO:0000256" key="2">
    <source>
        <dbReference type="ARBA" id="ARBA00022679"/>
    </source>
</evidence>
<dbReference type="PANTHER" id="PTHR46173">
    <property type="entry name" value="CCA TRNA NUCLEOTIDYLTRANSFERASE 1, MITOCHONDRIAL"/>
    <property type="match status" value="1"/>
</dbReference>
<accession>A0A3B1DZR3</accession>
<dbReference type="InterPro" id="IPR032828">
    <property type="entry name" value="PolyA_RNA-bd"/>
</dbReference>
<evidence type="ECO:0000256" key="6">
    <source>
        <dbReference type="ARBA" id="ARBA00022741"/>
    </source>
</evidence>
<dbReference type="SUPFAM" id="SSF81301">
    <property type="entry name" value="Nucleotidyltransferase"/>
    <property type="match status" value="1"/>
</dbReference>
<reference evidence="11" key="1">
    <citation type="submission" date="2018-06" db="EMBL/GenBank/DDBJ databases">
        <authorList>
            <person name="Zhirakovskaya E."/>
        </authorList>
    </citation>
    <scope>NUCLEOTIDE SEQUENCE</scope>
</reference>
<dbReference type="Pfam" id="PF12627">
    <property type="entry name" value="PolyA_pol_RNAbd"/>
    <property type="match status" value="1"/>
</dbReference>
<keyword evidence="3" id="KW-0819">tRNA processing</keyword>
<evidence type="ECO:0000256" key="1">
    <source>
        <dbReference type="ARBA" id="ARBA00001946"/>
    </source>
</evidence>
<dbReference type="InterPro" id="IPR050264">
    <property type="entry name" value="Bact_CCA-adding_enz_type3_sf"/>
</dbReference>
<organism evidence="11">
    <name type="scientific">hydrothermal vent metagenome</name>
    <dbReference type="NCBI Taxonomy" id="652676"/>
    <lineage>
        <taxon>unclassified sequences</taxon>
        <taxon>metagenomes</taxon>
        <taxon>ecological metagenomes</taxon>
    </lineage>
</organism>
<keyword evidence="5" id="KW-0479">Metal-binding</keyword>
<name>A0A3B1DZR3_9ZZZZ</name>
<dbReference type="GO" id="GO:0008033">
    <property type="term" value="P:tRNA processing"/>
    <property type="evidence" value="ECO:0007669"/>
    <property type="project" value="UniProtKB-KW"/>
</dbReference>
<dbReference type="EMBL" id="UOGK01000642">
    <property type="protein sequence ID" value="VAX42094.1"/>
    <property type="molecule type" value="Genomic_DNA"/>
</dbReference>
<dbReference type="GO" id="GO:0000049">
    <property type="term" value="F:tRNA binding"/>
    <property type="evidence" value="ECO:0007669"/>
    <property type="project" value="TreeGrafter"/>
</dbReference>